<dbReference type="CDD" id="cd07247">
    <property type="entry name" value="SgaA_N_like"/>
    <property type="match status" value="1"/>
</dbReference>
<evidence type="ECO:0000313" key="2">
    <source>
        <dbReference type="EMBL" id="TQF05274.1"/>
    </source>
</evidence>
<dbReference type="PROSITE" id="PS51819">
    <property type="entry name" value="VOC"/>
    <property type="match status" value="2"/>
</dbReference>
<accession>A0A540WA43</accession>
<protein>
    <submittedName>
        <fullName evidence="2">VOC family protein</fullName>
    </submittedName>
</protein>
<dbReference type="RefSeq" id="WP_141635764.1">
    <property type="nucleotide sequence ID" value="NZ_VIGB01000003.1"/>
</dbReference>
<gene>
    <name evidence="2" type="ORF">E6W39_27360</name>
</gene>
<dbReference type="Pfam" id="PF00903">
    <property type="entry name" value="Glyoxalase"/>
    <property type="match status" value="1"/>
</dbReference>
<dbReference type="PANTHER" id="PTHR33993:SF10">
    <property type="entry name" value="CONSERVED PROTEIN"/>
    <property type="match status" value="1"/>
</dbReference>
<comment type="caution">
    <text evidence="2">The sequence shown here is derived from an EMBL/GenBank/DDBJ whole genome shotgun (WGS) entry which is preliminary data.</text>
</comment>
<reference evidence="2 3" key="1">
    <citation type="submission" date="2019-06" db="EMBL/GenBank/DDBJ databases">
        <title>Description of Kitasatospora acidophila sp. nov. isolated from pine grove soil, and reclassification of Streptomyces novaecaesareae to Kitasatospora novaeceasareae comb. nov.</title>
        <authorList>
            <person name="Kim M.J."/>
        </authorList>
    </citation>
    <scope>NUCLEOTIDE SEQUENCE [LARGE SCALE GENOMIC DNA]</scope>
    <source>
        <strain evidence="2 3">MMS16-CNU292</strain>
    </source>
</reference>
<evidence type="ECO:0000259" key="1">
    <source>
        <dbReference type="PROSITE" id="PS51819"/>
    </source>
</evidence>
<dbReference type="InterPro" id="IPR029068">
    <property type="entry name" value="Glyas_Bleomycin-R_OHBP_Dase"/>
</dbReference>
<dbReference type="InterPro" id="IPR037523">
    <property type="entry name" value="VOC_core"/>
</dbReference>
<dbReference type="InterPro" id="IPR004360">
    <property type="entry name" value="Glyas_Fos-R_dOase_dom"/>
</dbReference>
<evidence type="ECO:0000313" key="3">
    <source>
        <dbReference type="Proteomes" id="UP000319103"/>
    </source>
</evidence>
<sequence>MPVRDSYPDGAPCWADLTCADPLAAQDFYGPILGWEFEELGPAHRGYTMCLSEGRPAAGLVPPPAGAERLPPAWNVYLAAADLDAAYRRVAEAGGEGVLAPRQVPDAGRLAYAFDPVGAAFGLWQPGGHAGAAVYGEPGAMCWHELTCPRAEPADAFYAALFPYQQKQMGDGRDFDYTAWSVPGSNGLPVCGRYRAPVPRPFWAVHFAVVDADHAAEQVAGLGGRVLREPFDSPYGRLVPCGDPSGAQLTLCQLP</sequence>
<feature type="domain" description="VOC" evidence="1">
    <location>
        <begin position="11"/>
        <end position="126"/>
    </location>
</feature>
<dbReference type="InterPro" id="IPR052164">
    <property type="entry name" value="Anthracycline_SecMetBiosynth"/>
</dbReference>
<keyword evidence="3" id="KW-1185">Reference proteome</keyword>
<proteinExistence type="predicted"/>
<dbReference type="Proteomes" id="UP000319103">
    <property type="component" value="Unassembled WGS sequence"/>
</dbReference>
<dbReference type="OrthoDB" id="9793039at2"/>
<name>A0A540WA43_9ACTN</name>
<dbReference type="EMBL" id="VIGB01000003">
    <property type="protein sequence ID" value="TQF05274.1"/>
    <property type="molecule type" value="Genomic_DNA"/>
</dbReference>
<dbReference type="Gene3D" id="3.10.180.10">
    <property type="entry name" value="2,3-Dihydroxybiphenyl 1,2-Dioxygenase, domain 1"/>
    <property type="match status" value="2"/>
</dbReference>
<dbReference type="AlphaFoldDB" id="A0A540WA43"/>
<organism evidence="2 3">
    <name type="scientific">Kitasatospora acidiphila</name>
    <dbReference type="NCBI Taxonomy" id="2567942"/>
    <lineage>
        <taxon>Bacteria</taxon>
        <taxon>Bacillati</taxon>
        <taxon>Actinomycetota</taxon>
        <taxon>Actinomycetes</taxon>
        <taxon>Kitasatosporales</taxon>
        <taxon>Streptomycetaceae</taxon>
        <taxon>Kitasatospora</taxon>
    </lineage>
</organism>
<dbReference type="PANTHER" id="PTHR33993">
    <property type="entry name" value="GLYOXALASE-RELATED"/>
    <property type="match status" value="1"/>
</dbReference>
<dbReference type="SUPFAM" id="SSF54593">
    <property type="entry name" value="Glyoxalase/Bleomycin resistance protein/Dihydroxybiphenyl dioxygenase"/>
    <property type="match status" value="2"/>
</dbReference>
<feature type="domain" description="VOC" evidence="1">
    <location>
        <begin position="140"/>
        <end position="254"/>
    </location>
</feature>